<dbReference type="InterPro" id="IPR008921">
    <property type="entry name" value="DNA_pol3_clamp-load_cplx_C"/>
</dbReference>
<sequence>MKIQAGQLPQTLKKGLAPVYLVSGDEPLLVQECCDQIRKAAKSAGFHDRLTYHADQQLDWGSVANECNAMSLFAEKRRIEIHLPTGKLGDGRKVMEQILQSPPEDVILLLISAKLDAAETKRKWYKDLQANGVHVPVWPVDSDKFTGWLQQRASNQGLHITRGALAMLAERLEGNLLAASQELDRLTLLSDGKTIDEETIEMAVQDSARFNGFELVTELLAGKAAHAGKIIGILQQEGENPLGLLSVLVRDLHLIIELKTALPPGDNPSGFLKKRGVFQPKRAGAIQQAARRLSLAQLHRAIQLCSTTDRAAKGYGDLPAWHHLRDLSALLAGAS</sequence>
<dbReference type="GO" id="GO:0009360">
    <property type="term" value="C:DNA polymerase III complex"/>
    <property type="evidence" value="ECO:0007669"/>
    <property type="project" value="UniProtKB-UniRule"/>
</dbReference>
<dbReference type="Proteomes" id="UP000265903">
    <property type="component" value="Unassembled WGS sequence"/>
</dbReference>
<keyword evidence="4 12" id="KW-0548">Nucleotidyltransferase</keyword>
<evidence type="ECO:0000256" key="2">
    <source>
        <dbReference type="ARBA" id="ARBA00017703"/>
    </source>
</evidence>
<dbReference type="PANTHER" id="PTHR34388:SF1">
    <property type="entry name" value="DNA POLYMERASE III SUBUNIT DELTA"/>
    <property type="match status" value="1"/>
</dbReference>
<dbReference type="SUPFAM" id="SSF48019">
    <property type="entry name" value="post-AAA+ oligomerization domain-like"/>
    <property type="match status" value="1"/>
</dbReference>
<evidence type="ECO:0000256" key="7">
    <source>
        <dbReference type="ARBA" id="ARBA00034754"/>
    </source>
</evidence>
<keyword evidence="6" id="KW-0239">DNA-directed DNA polymerase</keyword>
<comment type="similarity">
    <text evidence="7">Belongs to the DNA polymerase HolA subunit family.</text>
</comment>
<name>A0A3M2RFD6_9GAMM</name>
<evidence type="ECO:0000313" key="12">
    <source>
        <dbReference type="EMBL" id="RMJ04026.1"/>
    </source>
</evidence>
<organism evidence="12 13">
    <name type="scientific">Marinobacter litoralis</name>
    <dbReference type="NCBI Taxonomy" id="187981"/>
    <lineage>
        <taxon>Bacteria</taxon>
        <taxon>Pseudomonadati</taxon>
        <taxon>Pseudomonadota</taxon>
        <taxon>Gammaproteobacteria</taxon>
        <taxon>Pseudomonadales</taxon>
        <taxon>Marinobacteraceae</taxon>
        <taxon>Marinobacter</taxon>
    </lineage>
</organism>
<evidence type="ECO:0000256" key="3">
    <source>
        <dbReference type="ARBA" id="ARBA00022679"/>
    </source>
</evidence>
<keyword evidence="5" id="KW-0235">DNA replication</keyword>
<evidence type="ECO:0000256" key="6">
    <source>
        <dbReference type="ARBA" id="ARBA00022932"/>
    </source>
</evidence>
<dbReference type="InterPro" id="IPR027417">
    <property type="entry name" value="P-loop_NTPase"/>
</dbReference>
<dbReference type="InterPro" id="IPR032780">
    <property type="entry name" value="DNA_pol3_delt_C"/>
</dbReference>
<dbReference type="EC" id="2.7.7.7" evidence="1 9"/>
<evidence type="ECO:0000313" key="13">
    <source>
        <dbReference type="Proteomes" id="UP000265903"/>
    </source>
</evidence>
<accession>A0A3M2RFD6</accession>
<comment type="catalytic activity">
    <reaction evidence="8">
        <text>DNA(n) + a 2'-deoxyribonucleoside 5'-triphosphate = DNA(n+1) + diphosphate</text>
        <dbReference type="Rhea" id="RHEA:22508"/>
        <dbReference type="Rhea" id="RHEA-COMP:17339"/>
        <dbReference type="Rhea" id="RHEA-COMP:17340"/>
        <dbReference type="ChEBI" id="CHEBI:33019"/>
        <dbReference type="ChEBI" id="CHEBI:61560"/>
        <dbReference type="ChEBI" id="CHEBI:173112"/>
        <dbReference type="EC" id="2.7.7.7"/>
    </reaction>
</comment>
<evidence type="ECO:0000256" key="1">
    <source>
        <dbReference type="ARBA" id="ARBA00012417"/>
    </source>
</evidence>
<dbReference type="GO" id="GO:0003887">
    <property type="term" value="F:DNA-directed DNA polymerase activity"/>
    <property type="evidence" value="ECO:0007669"/>
    <property type="project" value="UniProtKB-UniRule"/>
</dbReference>
<evidence type="ECO:0000256" key="9">
    <source>
        <dbReference type="NCBIfam" id="TIGR01128"/>
    </source>
</evidence>
<dbReference type="InterPro" id="IPR005790">
    <property type="entry name" value="DNA_polIII_delta"/>
</dbReference>
<dbReference type="Gene3D" id="3.40.50.300">
    <property type="entry name" value="P-loop containing nucleotide triphosphate hydrolases"/>
    <property type="match status" value="1"/>
</dbReference>
<dbReference type="AlphaFoldDB" id="A0A3M2RFD6"/>
<dbReference type="RefSeq" id="WP_114334139.1">
    <property type="nucleotide sequence ID" value="NZ_QMDL01000002.1"/>
</dbReference>
<dbReference type="Pfam" id="PF14840">
    <property type="entry name" value="DNA_pol3_delt_C"/>
    <property type="match status" value="1"/>
</dbReference>
<comment type="caution">
    <text evidence="12">The sequence shown here is derived from an EMBL/GenBank/DDBJ whole genome shotgun (WGS) entry which is preliminary data.</text>
</comment>
<dbReference type="NCBIfam" id="TIGR01128">
    <property type="entry name" value="holA"/>
    <property type="match status" value="1"/>
</dbReference>
<dbReference type="SUPFAM" id="SSF52540">
    <property type="entry name" value="P-loop containing nucleoside triphosphate hydrolases"/>
    <property type="match status" value="1"/>
</dbReference>
<evidence type="ECO:0000259" key="11">
    <source>
        <dbReference type="Pfam" id="PF14840"/>
    </source>
</evidence>
<dbReference type="GO" id="GO:0006261">
    <property type="term" value="P:DNA-templated DNA replication"/>
    <property type="evidence" value="ECO:0007669"/>
    <property type="project" value="TreeGrafter"/>
</dbReference>
<keyword evidence="13" id="KW-1185">Reference proteome</keyword>
<keyword evidence="3 12" id="KW-0808">Transferase</keyword>
<dbReference type="PANTHER" id="PTHR34388">
    <property type="entry name" value="DNA POLYMERASE III SUBUNIT DELTA"/>
    <property type="match status" value="1"/>
</dbReference>
<dbReference type="OrthoDB" id="9770982at2"/>
<feature type="domain" description="DNA polymerase III delta N-terminal" evidence="10">
    <location>
        <begin position="20"/>
        <end position="134"/>
    </location>
</feature>
<proteinExistence type="inferred from homology"/>
<gene>
    <name evidence="12" type="primary">holA</name>
    <name evidence="12" type="ORF">DOQ08_01346</name>
</gene>
<dbReference type="Gene3D" id="1.20.272.10">
    <property type="match status" value="1"/>
</dbReference>
<dbReference type="InterPro" id="IPR010372">
    <property type="entry name" value="DNA_pol3_delta_N"/>
</dbReference>
<protein>
    <recommendedName>
        <fullName evidence="2 9">DNA polymerase III subunit delta</fullName>
        <ecNumber evidence="1 9">2.7.7.7</ecNumber>
    </recommendedName>
</protein>
<dbReference type="Gene3D" id="1.10.8.60">
    <property type="match status" value="1"/>
</dbReference>
<evidence type="ECO:0000256" key="5">
    <source>
        <dbReference type="ARBA" id="ARBA00022705"/>
    </source>
</evidence>
<evidence type="ECO:0000256" key="4">
    <source>
        <dbReference type="ARBA" id="ARBA00022695"/>
    </source>
</evidence>
<dbReference type="GO" id="GO:0003677">
    <property type="term" value="F:DNA binding"/>
    <property type="evidence" value="ECO:0007669"/>
    <property type="project" value="InterPro"/>
</dbReference>
<feature type="domain" description="DNA polymerase III subunit delta C-terminal" evidence="11">
    <location>
        <begin position="213"/>
        <end position="333"/>
    </location>
</feature>
<dbReference type="EMBL" id="QMDL01000002">
    <property type="protein sequence ID" value="RMJ04026.1"/>
    <property type="molecule type" value="Genomic_DNA"/>
</dbReference>
<evidence type="ECO:0000259" key="10">
    <source>
        <dbReference type="Pfam" id="PF06144"/>
    </source>
</evidence>
<dbReference type="Pfam" id="PF06144">
    <property type="entry name" value="DNA_pol3_delta"/>
    <property type="match status" value="1"/>
</dbReference>
<dbReference type="CDD" id="cd18138">
    <property type="entry name" value="HLD_clamp_pol_III_delta"/>
    <property type="match status" value="1"/>
</dbReference>
<reference evidence="12 13" key="1">
    <citation type="submission" date="2018-08" db="EMBL/GenBank/DDBJ databases">
        <title>Whole Genome Sequence of the Moderate Halophilic Marine Bacterium Marinobacter litoralis Sw-45.</title>
        <authorList>
            <person name="Musa H."/>
        </authorList>
    </citation>
    <scope>NUCLEOTIDE SEQUENCE [LARGE SCALE GENOMIC DNA]</scope>
    <source>
        <strain evidence="12 13">Sw-45</strain>
    </source>
</reference>
<evidence type="ECO:0000256" key="8">
    <source>
        <dbReference type="ARBA" id="ARBA00049244"/>
    </source>
</evidence>